<dbReference type="EMBL" id="JASBNA010000093">
    <property type="protein sequence ID" value="KAK7677206.1"/>
    <property type="molecule type" value="Genomic_DNA"/>
</dbReference>
<evidence type="ECO:0000313" key="1">
    <source>
        <dbReference type="EMBL" id="KAK7677206.1"/>
    </source>
</evidence>
<evidence type="ECO:0000313" key="2">
    <source>
        <dbReference type="Proteomes" id="UP001385951"/>
    </source>
</evidence>
<name>A0AAW0FIM8_9APHY</name>
<sequence length="106" mass="12225">MSLPWETLGLGEQATWLLMDDFQGAYWAQEFWVWLTDANTNVVTSRNIRESPLLCRPLPTEAMPYGLCFTREEHDQLICGHRALPRCKKIPDAGCTTPQTDRLMLR</sequence>
<protein>
    <submittedName>
        <fullName evidence="1">Uncharacterized protein</fullName>
    </submittedName>
</protein>
<keyword evidence="2" id="KW-1185">Reference proteome</keyword>
<dbReference type="AlphaFoldDB" id="A0AAW0FIM8"/>
<accession>A0AAW0FIM8</accession>
<proteinExistence type="predicted"/>
<organism evidence="1 2">
    <name type="scientific">Cerrena zonata</name>
    <dbReference type="NCBI Taxonomy" id="2478898"/>
    <lineage>
        <taxon>Eukaryota</taxon>
        <taxon>Fungi</taxon>
        <taxon>Dikarya</taxon>
        <taxon>Basidiomycota</taxon>
        <taxon>Agaricomycotina</taxon>
        <taxon>Agaricomycetes</taxon>
        <taxon>Polyporales</taxon>
        <taxon>Cerrenaceae</taxon>
        <taxon>Cerrena</taxon>
    </lineage>
</organism>
<dbReference type="Proteomes" id="UP001385951">
    <property type="component" value="Unassembled WGS sequence"/>
</dbReference>
<gene>
    <name evidence="1" type="ORF">QCA50_019800</name>
</gene>
<comment type="caution">
    <text evidence="1">The sequence shown here is derived from an EMBL/GenBank/DDBJ whole genome shotgun (WGS) entry which is preliminary data.</text>
</comment>
<reference evidence="1 2" key="1">
    <citation type="submission" date="2022-09" db="EMBL/GenBank/DDBJ databases">
        <authorList>
            <person name="Palmer J.M."/>
        </authorList>
    </citation>
    <scope>NUCLEOTIDE SEQUENCE [LARGE SCALE GENOMIC DNA]</scope>
    <source>
        <strain evidence="1 2">DSM 7382</strain>
    </source>
</reference>